<organism evidence="1">
    <name type="scientific">uncultured Caudovirales phage</name>
    <dbReference type="NCBI Taxonomy" id="2100421"/>
    <lineage>
        <taxon>Viruses</taxon>
        <taxon>Duplodnaviria</taxon>
        <taxon>Heunggongvirae</taxon>
        <taxon>Uroviricota</taxon>
        <taxon>Caudoviricetes</taxon>
        <taxon>Peduoviridae</taxon>
        <taxon>Maltschvirus</taxon>
        <taxon>Maltschvirus maltsch</taxon>
    </lineage>
</organism>
<dbReference type="EMBL" id="LR796483">
    <property type="protein sequence ID" value="CAB4148085.1"/>
    <property type="molecule type" value="Genomic_DNA"/>
</dbReference>
<evidence type="ECO:0000313" key="1">
    <source>
        <dbReference type="EMBL" id="CAB4148085.1"/>
    </source>
</evidence>
<protein>
    <submittedName>
        <fullName evidence="1">Uncharacterized protein</fullName>
    </submittedName>
</protein>
<reference evidence="1" key="1">
    <citation type="submission" date="2020-04" db="EMBL/GenBank/DDBJ databases">
        <authorList>
            <person name="Chiriac C."/>
            <person name="Salcher M."/>
            <person name="Ghai R."/>
            <person name="Kavagutti S V."/>
        </authorList>
    </citation>
    <scope>NUCLEOTIDE SEQUENCE</scope>
</reference>
<sequence length="137" mass="15373">MTKQLIRQPDWFKQLQQELGFIHSALESAVIDWDATRDRFLIAVLQRLEARRRASGGRDLISADRMALQRGLLEQRLASPTSEAELSDTICNAAAWASTTAKAERNGWGAEHSAQWGDLRRAVEASTTLPENYGIHK</sequence>
<name>A0A6J5MLY2_9CAUD</name>
<gene>
    <name evidence="1" type="ORF">UFOVP431_104</name>
</gene>
<proteinExistence type="predicted"/>
<accession>A0A6J5MLY2</accession>